<organism evidence="4 5">
    <name type="scientific">Candidatus Finniella inopinata</name>
    <dbReference type="NCBI Taxonomy" id="1696036"/>
    <lineage>
        <taxon>Bacteria</taxon>
        <taxon>Pseudomonadati</taxon>
        <taxon>Pseudomonadota</taxon>
        <taxon>Alphaproteobacteria</taxon>
        <taxon>Holosporales</taxon>
        <taxon>Candidatus Paracaedibacteraceae</taxon>
        <taxon>Candidatus Finniella</taxon>
    </lineage>
</organism>
<evidence type="ECO:0000256" key="1">
    <source>
        <dbReference type="PROSITE-ProRule" id="PRU00169"/>
    </source>
</evidence>
<evidence type="ECO:0000256" key="2">
    <source>
        <dbReference type="SAM" id="MobiDB-lite"/>
    </source>
</evidence>
<sequence length="389" mass="42823">MSHTSSPSKKEFRILLVEDMLGMGRMGEKFVQTLNDQEDYQITLDSVKNGKDAVDFYKKSISTSLFCCLSELQVPYDLIVMDIEIPNTYESCRVDIYGGIKAAQKIRDMGYKGAMCAVTCCVDYNLESLKIIYSHLFTNWGGKIGSCEELEHMLLKSGARFSSSDYHKSCVGIKRLHKNPSGHCQMPHPKERCTIIPLPPHLGRFELVLVEKSSPDQGPSTDTQSSSRMILTPRFVPSPRVFPSITGDDIVSSRQAVSSQNLSLPGQTFSNNLEASPREISMFGLSSSPRVFSSNVEENLASARHAGSSENLSPSGQIVPGSLKVSPRHISTKPFFDSAPCLFPKGIESPVSGRRPAASDYLRPPGPMLSINVQNSPRRVGTPRLEANQ</sequence>
<feature type="modified residue" description="4-aspartylphosphate" evidence="1">
    <location>
        <position position="82"/>
    </location>
</feature>
<dbReference type="Gene3D" id="3.40.50.2300">
    <property type="match status" value="1"/>
</dbReference>
<dbReference type="RefSeq" id="WP_130154331.1">
    <property type="nucleotide sequence ID" value="NZ_SCFB01000007.1"/>
</dbReference>
<name>A0A4Q7DI52_9PROT</name>
<gene>
    <name evidence="4" type="ORF">EQU50_06540</name>
</gene>
<reference evidence="4 5" key="1">
    <citation type="submission" date="2018-10" db="EMBL/GenBank/DDBJ databases">
        <title>An updated phylogeny of the Alphaproteobacteria reveals that the parasitic Rickettsiales and Holosporales have independent origins.</title>
        <authorList>
            <person name="Munoz-Gomez S.A."/>
            <person name="Hess S."/>
            <person name="Burger G."/>
            <person name="Lang B.F."/>
            <person name="Susko E."/>
            <person name="Slamovits C.H."/>
            <person name="Roger A.J."/>
        </authorList>
    </citation>
    <scope>NUCLEOTIDE SEQUENCE [LARGE SCALE GENOMIC DNA]</scope>
    <source>
        <strain evidence="4">HOLO01</strain>
    </source>
</reference>
<dbReference type="Proteomes" id="UP000293550">
    <property type="component" value="Unassembled WGS sequence"/>
</dbReference>
<protein>
    <submittedName>
        <fullName evidence="4">Response regulator</fullName>
    </submittedName>
</protein>
<evidence type="ECO:0000313" key="5">
    <source>
        <dbReference type="Proteomes" id="UP000293550"/>
    </source>
</evidence>
<keyword evidence="1" id="KW-0597">Phosphoprotein</keyword>
<dbReference type="PROSITE" id="PS50110">
    <property type="entry name" value="RESPONSE_REGULATORY"/>
    <property type="match status" value="1"/>
</dbReference>
<accession>A0A4Q7DI52</accession>
<keyword evidence="5" id="KW-1185">Reference proteome</keyword>
<evidence type="ECO:0000259" key="3">
    <source>
        <dbReference type="PROSITE" id="PS50110"/>
    </source>
</evidence>
<dbReference type="GO" id="GO:0000160">
    <property type="term" value="P:phosphorelay signal transduction system"/>
    <property type="evidence" value="ECO:0007669"/>
    <property type="project" value="InterPro"/>
</dbReference>
<dbReference type="OrthoDB" id="9791542at2"/>
<evidence type="ECO:0000313" key="4">
    <source>
        <dbReference type="EMBL" id="RZI45755.1"/>
    </source>
</evidence>
<feature type="domain" description="Response regulatory" evidence="3">
    <location>
        <begin position="13"/>
        <end position="158"/>
    </location>
</feature>
<dbReference type="EMBL" id="SCFB01000007">
    <property type="protein sequence ID" value="RZI45755.1"/>
    <property type="molecule type" value="Genomic_DNA"/>
</dbReference>
<dbReference type="AlphaFoldDB" id="A0A4Q7DI52"/>
<dbReference type="InterPro" id="IPR001789">
    <property type="entry name" value="Sig_transdc_resp-reg_receiver"/>
</dbReference>
<comment type="caution">
    <text evidence="4">The sequence shown here is derived from an EMBL/GenBank/DDBJ whole genome shotgun (WGS) entry which is preliminary data.</text>
</comment>
<feature type="region of interest" description="Disordered" evidence="2">
    <location>
        <begin position="347"/>
        <end position="389"/>
    </location>
</feature>
<proteinExistence type="predicted"/>